<evidence type="ECO:0000259" key="13">
    <source>
        <dbReference type="Pfam" id="PF01180"/>
    </source>
</evidence>
<dbReference type="EC" id="1.3.5.2" evidence="12"/>
<dbReference type="NCBIfam" id="NF003645">
    <property type="entry name" value="PRK05286.1-2"/>
    <property type="match status" value="1"/>
</dbReference>
<dbReference type="RefSeq" id="WP_340674763.1">
    <property type="nucleotide sequence ID" value="NZ_JBHTIT010000001.1"/>
</dbReference>
<comment type="caution">
    <text evidence="14">The sequence shown here is derived from an EMBL/GenBank/DDBJ whole genome shotgun (WGS) entry which is preliminary data.</text>
</comment>
<dbReference type="NCBIfam" id="NF003644">
    <property type="entry name" value="PRK05286.1-1"/>
    <property type="match status" value="1"/>
</dbReference>
<keyword evidence="8 12" id="KW-0665">Pyrimidine biosynthesis</keyword>
<dbReference type="Pfam" id="PF01180">
    <property type="entry name" value="DHO_dh"/>
    <property type="match status" value="1"/>
</dbReference>
<protein>
    <recommendedName>
        <fullName evidence="12">Dihydroorotate dehydrogenase (quinone)</fullName>
        <ecNumber evidence="12">1.3.5.2</ecNumber>
    </recommendedName>
    <alternativeName>
        <fullName evidence="12">DHOdehase</fullName>
        <shortName evidence="12">DHOD</shortName>
        <shortName evidence="12">DHODase</shortName>
    </alternativeName>
    <alternativeName>
        <fullName evidence="12">Dihydroorotate oxidase</fullName>
    </alternativeName>
</protein>
<evidence type="ECO:0000256" key="10">
    <source>
        <dbReference type="ARBA" id="ARBA00023136"/>
    </source>
</evidence>
<evidence type="ECO:0000256" key="4">
    <source>
        <dbReference type="ARBA" id="ARBA00005359"/>
    </source>
</evidence>
<accession>A0ABW3HH34</accession>
<feature type="binding site" evidence="12">
    <location>
        <position position="138"/>
    </location>
    <ligand>
        <name>FMN</name>
        <dbReference type="ChEBI" id="CHEBI:58210"/>
    </ligand>
</feature>
<evidence type="ECO:0000256" key="11">
    <source>
        <dbReference type="ARBA" id="ARBA00048639"/>
    </source>
</evidence>
<feature type="active site" description="Nucleophile" evidence="12">
    <location>
        <position position="174"/>
    </location>
</feature>
<evidence type="ECO:0000256" key="6">
    <source>
        <dbReference type="ARBA" id="ARBA00022630"/>
    </source>
</evidence>
<keyword evidence="6 12" id="KW-0285">Flavoprotein</keyword>
<keyword evidence="10 12" id="KW-0472">Membrane</keyword>
<comment type="subcellular location">
    <subcellularLocation>
        <location evidence="12">Cell membrane</location>
        <topology evidence="12">Peripheral membrane protein</topology>
    </subcellularLocation>
    <subcellularLocation>
        <location evidence="2">Membrane</location>
    </subcellularLocation>
</comment>
<dbReference type="HAMAP" id="MF_00225">
    <property type="entry name" value="DHO_dh_type2"/>
    <property type="match status" value="1"/>
</dbReference>
<feature type="binding site" evidence="12">
    <location>
        <position position="65"/>
    </location>
    <ligand>
        <name>substrate</name>
    </ligand>
</feature>
<evidence type="ECO:0000313" key="14">
    <source>
        <dbReference type="EMBL" id="MFD0949653.1"/>
    </source>
</evidence>
<feature type="binding site" evidence="12">
    <location>
        <position position="216"/>
    </location>
    <ligand>
        <name>FMN</name>
        <dbReference type="ChEBI" id="CHEBI:58210"/>
    </ligand>
</feature>
<reference evidence="15" key="1">
    <citation type="journal article" date="2019" name="Int. J. Syst. Evol. Microbiol.">
        <title>The Global Catalogue of Microorganisms (GCM) 10K type strain sequencing project: providing services to taxonomists for standard genome sequencing and annotation.</title>
        <authorList>
            <consortium name="The Broad Institute Genomics Platform"/>
            <consortium name="The Broad Institute Genome Sequencing Center for Infectious Disease"/>
            <person name="Wu L."/>
            <person name="Ma J."/>
        </authorList>
    </citation>
    <scope>NUCLEOTIDE SEQUENCE [LARGE SCALE GENOMIC DNA]</scope>
    <source>
        <strain evidence="15">CCUG 63419</strain>
    </source>
</reference>
<dbReference type="InterPro" id="IPR005720">
    <property type="entry name" value="Dihydroorotate_DH_cat"/>
</dbReference>
<comment type="cofactor">
    <cofactor evidence="12">
        <name>FMN</name>
        <dbReference type="ChEBI" id="CHEBI:58210"/>
    </cofactor>
    <text evidence="12">Binds 1 FMN per subunit.</text>
</comment>
<dbReference type="Proteomes" id="UP001597044">
    <property type="component" value="Unassembled WGS sequence"/>
</dbReference>
<keyword evidence="5 12" id="KW-1003">Cell membrane</keyword>
<feature type="binding site" evidence="12">
    <location>
        <position position="171"/>
    </location>
    <ligand>
        <name>FMN</name>
        <dbReference type="ChEBI" id="CHEBI:58210"/>
    </ligand>
</feature>
<dbReference type="NCBIfam" id="NF003646">
    <property type="entry name" value="PRK05286.1-4"/>
    <property type="match status" value="1"/>
</dbReference>
<comment type="function">
    <text evidence="1 12">Catalyzes the conversion of dihydroorotate to orotate with quinone as electron acceptor.</text>
</comment>
<dbReference type="InterPro" id="IPR050074">
    <property type="entry name" value="DHO_dehydrogenase"/>
</dbReference>
<comment type="pathway">
    <text evidence="3 12">Pyrimidine metabolism; UMP biosynthesis via de novo pathway; orotate from (S)-dihydroorotate (quinone route): step 1/1.</text>
</comment>
<sequence length="355" mass="37873">MWYPLARAALFQFEPETAHHVALGGLRWAERMGFMQRWPQPPTQPVSVLGLDFPNPVGLSAGLDKNGDYIDAMAALGFGFIEIGTTTPRPQPGNPQPRMFRLPAAGAIINRLGFNNDGVDALVRNVQRAKFAGILGINIGKNADTPVENAADDYLICLEKVYAHASYITVNISSPNTQGLRSLQGEAALQRLLEVLKSKQLELAATHGKYVPLLVKIAPDLALVEVESMAKVFLEQGIDGVIATNTTIGRQAVAGLQYADEAGGLSGRPVRESATRVLRELNAALDGKLPLIGVGGIANADSAAEKIQAGASLLQVYTGFIYEGPDVIRQAILGASRAMQQKAAQQAEAVVSRES</sequence>
<feature type="binding site" evidence="12">
    <location>
        <begin position="245"/>
        <end position="246"/>
    </location>
    <ligand>
        <name>substrate</name>
    </ligand>
</feature>
<feature type="binding site" evidence="12">
    <location>
        <begin position="110"/>
        <end position="114"/>
    </location>
    <ligand>
        <name>substrate</name>
    </ligand>
</feature>
<dbReference type="PIRSF" id="PIRSF000164">
    <property type="entry name" value="DHO_oxidase"/>
    <property type="match status" value="1"/>
</dbReference>
<evidence type="ECO:0000256" key="3">
    <source>
        <dbReference type="ARBA" id="ARBA00005161"/>
    </source>
</evidence>
<feature type="binding site" evidence="12">
    <location>
        <position position="85"/>
    </location>
    <ligand>
        <name>FMN</name>
        <dbReference type="ChEBI" id="CHEBI:58210"/>
    </ligand>
</feature>
<keyword evidence="15" id="KW-1185">Reference proteome</keyword>
<keyword evidence="9 12" id="KW-0560">Oxidoreductase</keyword>
<evidence type="ECO:0000256" key="8">
    <source>
        <dbReference type="ARBA" id="ARBA00022975"/>
    </source>
</evidence>
<evidence type="ECO:0000256" key="2">
    <source>
        <dbReference type="ARBA" id="ARBA00004370"/>
    </source>
</evidence>
<feature type="domain" description="Dihydroorotate dehydrogenase catalytic" evidence="13">
    <location>
        <begin position="46"/>
        <end position="331"/>
    </location>
</feature>
<evidence type="ECO:0000256" key="12">
    <source>
        <dbReference type="HAMAP-Rule" id="MF_00225"/>
    </source>
</evidence>
<evidence type="ECO:0000313" key="15">
    <source>
        <dbReference type="Proteomes" id="UP001597044"/>
    </source>
</evidence>
<dbReference type="InterPro" id="IPR013785">
    <property type="entry name" value="Aldolase_TIM"/>
</dbReference>
<dbReference type="InterPro" id="IPR001295">
    <property type="entry name" value="Dihydroorotate_DH_CS"/>
</dbReference>
<evidence type="ECO:0000256" key="9">
    <source>
        <dbReference type="ARBA" id="ARBA00023002"/>
    </source>
</evidence>
<feature type="binding site" evidence="12">
    <location>
        <position position="296"/>
    </location>
    <ligand>
        <name>FMN</name>
        <dbReference type="ChEBI" id="CHEBI:58210"/>
    </ligand>
</feature>
<dbReference type="NCBIfam" id="TIGR01036">
    <property type="entry name" value="pyrD_sub2"/>
    <property type="match status" value="1"/>
</dbReference>
<evidence type="ECO:0000256" key="5">
    <source>
        <dbReference type="ARBA" id="ARBA00022475"/>
    </source>
</evidence>
<comment type="catalytic activity">
    <reaction evidence="11 12">
        <text>(S)-dihydroorotate + a quinone = orotate + a quinol</text>
        <dbReference type="Rhea" id="RHEA:30187"/>
        <dbReference type="ChEBI" id="CHEBI:24646"/>
        <dbReference type="ChEBI" id="CHEBI:30839"/>
        <dbReference type="ChEBI" id="CHEBI:30864"/>
        <dbReference type="ChEBI" id="CHEBI:132124"/>
        <dbReference type="EC" id="1.3.5.2"/>
    </reaction>
</comment>
<feature type="binding site" evidence="12">
    <location>
        <begin position="317"/>
        <end position="318"/>
    </location>
    <ligand>
        <name>FMN</name>
        <dbReference type="ChEBI" id="CHEBI:58210"/>
    </ligand>
</feature>
<dbReference type="NCBIfam" id="NF003652">
    <property type="entry name" value="PRK05286.2-5"/>
    <property type="match status" value="1"/>
</dbReference>
<dbReference type="PROSITE" id="PS00911">
    <property type="entry name" value="DHODEHASE_1"/>
    <property type="match status" value="1"/>
</dbReference>
<feature type="binding site" evidence="12">
    <location>
        <begin position="61"/>
        <end position="65"/>
    </location>
    <ligand>
        <name>FMN</name>
        <dbReference type="ChEBI" id="CHEBI:58210"/>
    </ligand>
</feature>
<dbReference type="PANTHER" id="PTHR48109">
    <property type="entry name" value="DIHYDROOROTATE DEHYDROGENASE (QUINONE), MITOCHONDRIAL-RELATED"/>
    <property type="match status" value="1"/>
</dbReference>
<dbReference type="EMBL" id="JBHTIT010000001">
    <property type="protein sequence ID" value="MFD0949653.1"/>
    <property type="molecule type" value="Genomic_DNA"/>
</dbReference>
<evidence type="ECO:0000256" key="7">
    <source>
        <dbReference type="ARBA" id="ARBA00022643"/>
    </source>
</evidence>
<name>A0ABW3HH34_9GAMM</name>
<dbReference type="InterPro" id="IPR012135">
    <property type="entry name" value="Dihydroorotate_DH_1_2"/>
</dbReference>
<organism evidence="14 15">
    <name type="scientific">Paraperlucidibaca wandonensis</name>
    <dbReference type="NCBI Taxonomy" id="1268273"/>
    <lineage>
        <taxon>Bacteria</taxon>
        <taxon>Pseudomonadati</taxon>
        <taxon>Pseudomonadota</taxon>
        <taxon>Gammaproteobacteria</taxon>
        <taxon>Moraxellales</taxon>
        <taxon>Moraxellaceae</taxon>
        <taxon>Paraperlucidibaca</taxon>
    </lineage>
</organism>
<gene>
    <name evidence="12" type="primary">pyrD</name>
    <name evidence="14" type="ORF">ACFQ0F_04485</name>
</gene>
<dbReference type="Gene3D" id="3.20.20.70">
    <property type="entry name" value="Aldolase class I"/>
    <property type="match status" value="1"/>
</dbReference>
<evidence type="ECO:0000256" key="1">
    <source>
        <dbReference type="ARBA" id="ARBA00003125"/>
    </source>
</evidence>
<proteinExistence type="inferred from homology"/>
<feature type="binding site" evidence="12">
    <location>
        <position position="267"/>
    </location>
    <ligand>
        <name>FMN</name>
        <dbReference type="ChEBI" id="CHEBI:58210"/>
    </ligand>
</feature>
<dbReference type="InterPro" id="IPR005719">
    <property type="entry name" value="Dihydroorotate_DH_2"/>
</dbReference>
<dbReference type="GO" id="GO:0106430">
    <property type="term" value="F:dihydroorotate dehydrogenase (quinone) activity"/>
    <property type="evidence" value="ECO:0007669"/>
    <property type="project" value="UniProtKB-EC"/>
</dbReference>
<feature type="binding site" evidence="12">
    <location>
        <position position="176"/>
    </location>
    <ligand>
        <name>substrate</name>
    </ligand>
</feature>
<feature type="binding site" evidence="12">
    <location>
        <position position="171"/>
    </location>
    <ligand>
        <name>substrate</name>
    </ligand>
</feature>
<feature type="binding site" evidence="12">
    <location>
        <position position="244"/>
    </location>
    <ligand>
        <name>FMN</name>
        <dbReference type="ChEBI" id="CHEBI:58210"/>
    </ligand>
</feature>
<keyword evidence="7 12" id="KW-0288">FMN</keyword>
<dbReference type="SUPFAM" id="SSF51395">
    <property type="entry name" value="FMN-linked oxidoreductases"/>
    <property type="match status" value="1"/>
</dbReference>
<comment type="similarity">
    <text evidence="4 12">Belongs to the dihydroorotate dehydrogenase family. Type 2 subfamily.</text>
</comment>
<dbReference type="PANTHER" id="PTHR48109:SF4">
    <property type="entry name" value="DIHYDROOROTATE DEHYDROGENASE (QUINONE), MITOCHONDRIAL"/>
    <property type="match status" value="1"/>
</dbReference>
<dbReference type="PROSITE" id="PS00912">
    <property type="entry name" value="DHODEHASE_2"/>
    <property type="match status" value="1"/>
</dbReference>
<comment type="subunit">
    <text evidence="12">Monomer.</text>
</comment>
<dbReference type="CDD" id="cd04738">
    <property type="entry name" value="DHOD_2_like"/>
    <property type="match status" value="1"/>
</dbReference>